<proteinExistence type="predicted"/>
<feature type="transmembrane region" description="Helical" evidence="5">
    <location>
        <begin position="77"/>
        <end position="100"/>
    </location>
</feature>
<feature type="transmembrane region" description="Helical" evidence="5">
    <location>
        <begin position="263"/>
        <end position="282"/>
    </location>
</feature>
<comment type="caution">
    <text evidence="6">The sequence shown here is derived from an EMBL/GenBank/DDBJ whole genome shotgun (WGS) entry which is preliminary data.</text>
</comment>
<protein>
    <submittedName>
        <fullName evidence="6">Uncharacterized protein</fullName>
    </submittedName>
</protein>
<accession>A0ABR3I400</accession>
<dbReference type="Proteomes" id="UP001549920">
    <property type="component" value="Unassembled WGS sequence"/>
</dbReference>
<feature type="transmembrane region" description="Helical" evidence="5">
    <location>
        <begin position="367"/>
        <end position="387"/>
    </location>
</feature>
<reference evidence="6 7" key="1">
    <citation type="submission" date="2024-06" db="EMBL/GenBank/DDBJ databases">
        <title>A chromosome-level genome assembly of beet webworm, Loxostege sticticalis.</title>
        <authorList>
            <person name="Zhang Y."/>
        </authorList>
    </citation>
    <scope>NUCLEOTIDE SEQUENCE [LARGE SCALE GENOMIC DNA]</scope>
    <source>
        <strain evidence="6">AQ026</strain>
        <tissue evidence="6">Whole body</tissue>
    </source>
</reference>
<keyword evidence="4 5" id="KW-0472">Membrane</keyword>
<gene>
    <name evidence="6" type="ORF">ABMA27_016882</name>
</gene>
<evidence type="ECO:0000256" key="5">
    <source>
        <dbReference type="SAM" id="Phobius"/>
    </source>
</evidence>
<keyword evidence="2 5" id="KW-0812">Transmembrane</keyword>
<feature type="transmembrane region" description="Helical" evidence="5">
    <location>
        <begin position="107"/>
        <end position="126"/>
    </location>
</feature>
<feature type="transmembrane region" description="Helical" evidence="5">
    <location>
        <begin position="302"/>
        <end position="320"/>
    </location>
</feature>
<keyword evidence="3 5" id="KW-1133">Transmembrane helix</keyword>
<feature type="transmembrane region" description="Helical" evidence="5">
    <location>
        <begin position="200"/>
        <end position="221"/>
    </location>
</feature>
<dbReference type="Pfam" id="PF07690">
    <property type="entry name" value="MFS_1"/>
    <property type="match status" value="1"/>
</dbReference>
<dbReference type="Gene3D" id="1.20.1250.20">
    <property type="entry name" value="MFS general substrate transporter like domains"/>
    <property type="match status" value="1"/>
</dbReference>
<dbReference type="EMBL" id="JBEUOH010000009">
    <property type="protein sequence ID" value="KAL0883517.1"/>
    <property type="molecule type" value="Genomic_DNA"/>
</dbReference>
<dbReference type="InterPro" id="IPR011701">
    <property type="entry name" value="MFS"/>
</dbReference>
<dbReference type="PANTHER" id="PTHR11662">
    <property type="entry name" value="SOLUTE CARRIER FAMILY 17"/>
    <property type="match status" value="1"/>
</dbReference>
<dbReference type="InterPro" id="IPR050382">
    <property type="entry name" value="MFS_Na/Anion_cotransporter"/>
</dbReference>
<feature type="transmembrane region" description="Helical" evidence="5">
    <location>
        <begin position="341"/>
        <end position="361"/>
    </location>
</feature>
<feature type="transmembrane region" description="Helical" evidence="5">
    <location>
        <begin position="32"/>
        <end position="57"/>
    </location>
</feature>
<dbReference type="PANTHER" id="PTHR11662:SF280">
    <property type="entry name" value="FI21844P1-RELATED"/>
    <property type="match status" value="1"/>
</dbReference>
<evidence type="ECO:0000313" key="7">
    <source>
        <dbReference type="Proteomes" id="UP001549920"/>
    </source>
</evidence>
<organism evidence="6 7">
    <name type="scientific">Loxostege sticticalis</name>
    <name type="common">Beet webworm moth</name>
    <dbReference type="NCBI Taxonomy" id="481309"/>
    <lineage>
        <taxon>Eukaryota</taxon>
        <taxon>Metazoa</taxon>
        <taxon>Ecdysozoa</taxon>
        <taxon>Arthropoda</taxon>
        <taxon>Hexapoda</taxon>
        <taxon>Insecta</taxon>
        <taxon>Pterygota</taxon>
        <taxon>Neoptera</taxon>
        <taxon>Endopterygota</taxon>
        <taxon>Lepidoptera</taxon>
        <taxon>Glossata</taxon>
        <taxon>Ditrysia</taxon>
        <taxon>Pyraloidea</taxon>
        <taxon>Crambidae</taxon>
        <taxon>Pyraustinae</taxon>
        <taxon>Loxostege</taxon>
    </lineage>
</organism>
<feature type="transmembrane region" description="Helical" evidence="5">
    <location>
        <begin position="436"/>
        <end position="455"/>
    </location>
</feature>
<feature type="transmembrane region" description="Helical" evidence="5">
    <location>
        <begin position="132"/>
        <end position="157"/>
    </location>
</feature>
<evidence type="ECO:0000313" key="6">
    <source>
        <dbReference type="EMBL" id="KAL0883517.1"/>
    </source>
</evidence>
<comment type="subcellular location">
    <subcellularLocation>
        <location evidence="1">Membrane</location>
        <topology evidence="1">Multi-pass membrane protein</topology>
    </subcellularLocation>
</comment>
<feature type="transmembrane region" description="Helical" evidence="5">
    <location>
        <begin position="169"/>
        <end position="188"/>
    </location>
</feature>
<evidence type="ECO:0000256" key="1">
    <source>
        <dbReference type="ARBA" id="ARBA00004141"/>
    </source>
</evidence>
<dbReference type="InterPro" id="IPR036259">
    <property type="entry name" value="MFS_trans_sf"/>
</dbReference>
<feature type="transmembrane region" description="Helical" evidence="5">
    <location>
        <begin position="399"/>
        <end position="424"/>
    </location>
</feature>
<keyword evidence="7" id="KW-1185">Reference proteome</keyword>
<evidence type="ECO:0000256" key="4">
    <source>
        <dbReference type="ARBA" id="ARBA00023136"/>
    </source>
</evidence>
<evidence type="ECO:0000256" key="2">
    <source>
        <dbReference type="ARBA" id="ARBA00022692"/>
    </source>
</evidence>
<name>A0ABR3I400_LOXSC</name>
<evidence type="ECO:0000256" key="3">
    <source>
        <dbReference type="ARBA" id="ARBA00022989"/>
    </source>
</evidence>
<sequence length="500" mass="55403">MDVEFLKYQYEDAYDGIVIKSKFKLGVRHIQMIYMFVSAFVMGTFRGSIGIAVLALTDETRRNDTYIKIHDNWDKRIQGIILSSFFIGHALALVPADLILRRVDGKAALTTIQLVNGALSFALPTIINKGGWIATCNALFMMGMTQACLAPATQLLITKWLPPNEKKTCSSVVYGGVLLGIIVAIPVSGLITESRLGWELVMYSLGMLALSAGTVCFLFTASTPRSHQAIGDAEVEFLERALSFYRKKCVPVPWRRVLKTKQFWAVACAHAANNCIFVFYLVEVPAFLKVLNAPLKDCAIYTVLPLVTMWAMYVTTSPTLDWMSRLGYVTYIAKLTYFRKLINAMGAFGIAIGLTILPNMVPGWSNFVIIVLTATFGLVGLQLSGFPKTLTDMSENFSGTLFMMTSGVASVVGALVPLATGLILGNNEADVIRWKIAYLSLASFCVVCNVIYTVFGSSDRQEWDEVRKRKIRGYHNVSNQIQMEDMSQTKFIVDADPDTY</sequence>
<dbReference type="SUPFAM" id="SSF103473">
    <property type="entry name" value="MFS general substrate transporter"/>
    <property type="match status" value="1"/>
</dbReference>